<evidence type="ECO:0000313" key="3">
    <source>
        <dbReference type="Proteomes" id="UP001596157"/>
    </source>
</evidence>
<evidence type="ECO:0000259" key="1">
    <source>
        <dbReference type="Pfam" id="PF07508"/>
    </source>
</evidence>
<dbReference type="InterPro" id="IPR038109">
    <property type="entry name" value="DNA_bind_recomb_sf"/>
</dbReference>
<organism evidence="2 3">
    <name type="scientific">Actinokineospora guangxiensis</name>
    <dbReference type="NCBI Taxonomy" id="1490288"/>
    <lineage>
        <taxon>Bacteria</taxon>
        <taxon>Bacillati</taxon>
        <taxon>Actinomycetota</taxon>
        <taxon>Actinomycetes</taxon>
        <taxon>Pseudonocardiales</taxon>
        <taxon>Pseudonocardiaceae</taxon>
        <taxon>Actinokineospora</taxon>
    </lineage>
</organism>
<proteinExistence type="predicted"/>
<reference evidence="3" key="1">
    <citation type="journal article" date="2019" name="Int. J. Syst. Evol. Microbiol.">
        <title>The Global Catalogue of Microorganisms (GCM) 10K type strain sequencing project: providing services to taxonomists for standard genome sequencing and annotation.</title>
        <authorList>
            <consortium name="The Broad Institute Genomics Platform"/>
            <consortium name="The Broad Institute Genome Sequencing Center for Infectious Disease"/>
            <person name="Wu L."/>
            <person name="Ma J."/>
        </authorList>
    </citation>
    <scope>NUCLEOTIDE SEQUENCE [LARGE SCALE GENOMIC DNA]</scope>
    <source>
        <strain evidence="3">CCUG 59778</strain>
    </source>
</reference>
<dbReference type="InterPro" id="IPR011109">
    <property type="entry name" value="DNA_bind_recombinase_dom"/>
</dbReference>
<dbReference type="EMBL" id="JBHSKF010000006">
    <property type="protein sequence ID" value="MFC5288508.1"/>
    <property type="molecule type" value="Genomic_DNA"/>
</dbReference>
<dbReference type="Proteomes" id="UP001596157">
    <property type="component" value="Unassembled WGS sequence"/>
</dbReference>
<dbReference type="RefSeq" id="WP_378248354.1">
    <property type="nucleotide sequence ID" value="NZ_JBHSKF010000006.1"/>
</dbReference>
<comment type="caution">
    <text evidence="2">The sequence shown here is derived from an EMBL/GenBank/DDBJ whole genome shotgun (WGS) entry which is preliminary data.</text>
</comment>
<dbReference type="Pfam" id="PF07508">
    <property type="entry name" value="Recombinase"/>
    <property type="match status" value="1"/>
</dbReference>
<accession>A0ABW0EQ93</accession>
<evidence type="ECO:0000313" key="2">
    <source>
        <dbReference type="EMBL" id="MFC5288508.1"/>
    </source>
</evidence>
<feature type="domain" description="Recombinase" evidence="1">
    <location>
        <begin position="18"/>
        <end position="142"/>
    </location>
</feature>
<protein>
    <submittedName>
        <fullName evidence="2">Recombinase family protein</fullName>
    </submittedName>
</protein>
<dbReference type="InterPro" id="IPR050639">
    <property type="entry name" value="SSR_resolvase"/>
</dbReference>
<dbReference type="PANTHER" id="PTHR30461:SF23">
    <property type="entry name" value="DNA RECOMBINASE-RELATED"/>
    <property type="match status" value="1"/>
</dbReference>
<dbReference type="PANTHER" id="PTHR30461">
    <property type="entry name" value="DNA-INVERTASE FROM LAMBDOID PROPHAGE"/>
    <property type="match status" value="1"/>
</dbReference>
<dbReference type="Gene3D" id="3.90.1750.20">
    <property type="entry name" value="Putative Large Serine Recombinase, Chain B, Domain 2"/>
    <property type="match status" value="1"/>
</dbReference>
<gene>
    <name evidence="2" type="ORF">ACFPM7_15715</name>
</gene>
<keyword evidence="3" id="KW-1185">Reference proteome</keyword>
<sequence length="376" mass="40873">MVGVGHPVMAHRWAKLFPVVRRIFDDYLDGNGDRAIAPGLNRDGVPCPSRRHQDQNKHRLADGWQGSTVRAILENPRYTGYAVFGRWTKHEMLADPDDVAAGHVTRFRRSSPDRIVRSRKPAHPAIVSVEDFTQVQLLRKSRSVGSMRGITKLERKQTTTKHTYLLRGHVRCEICTRKMQGGMVRSSVYCRCLARTLAPGAAALASHPKTVNLREDVLVPAINEWIGRVFAPENRDATVAALVGSQGGVQRSSGQGGCGSSSGGCGSPVEALSAAIAAGVDPSALVEVINQAQAECETARAEIGNFPTSGSLDQAEVYAMIDALGDVGAVLKDARPQRLMDLYRDLRLKVSYRNDREAVVTTASLRVSNECVRGPS</sequence>
<name>A0ABW0EQ93_9PSEU</name>